<comment type="function">
    <text evidence="10">Proto-oncogene with serine/threonine kinase activity involved in cell survival and cell proliferation.</text>
</comment>
<protein>
    <recommendedName>
        <fullName evidence="10">Serine/threonine-protein kinase</fullName>
        <ecNumber evidence="10">2.7.11.1</ecNumber>
    </recommendedName>
</protein>
<feature type="binding site" evidence="12">
    <location>
        <position position="183"/>
    </location>
    <ligand>
        <name>ATP</name>
        <dbReference type="ChEBI" id="CHEBI:30616"/>
    </ligand>
</feature>
<dbReference type="STRING" id="8154.ENSACLP00000029297"/>
<dbReference type="PROSITE" id="PS50011">
    <property type="entry name" value="PROTEIN_KINASE_DOM"/>
    <property type="match status" value="1"/>
</dbReference>
<keyword evidence="6 10" id="KW-0418">Kinase</keyword>
<feature type="domain" description="Protein kinase" evidence="14">
    <location>
        <begin position="110"/>
        <end position="354"/>
    </location>
</feature>
<dbReference type="Bgee" id="ENSACLG00000019831">
    <property type="expression patterns" value="Expressed in liver and 1 other cell type or tissue"/>
</dbReference>
<dbReference type="PANTHER" id="PTHR22984:SF11">
    <property type="entry name" value="AURORA KINASE-RELATED"/>
    <property type="match status" value="1"/>
</dbReference>
<dbReference type="PROSITE" id="PS00108">
    <property type="entry name" value="PROTEIN_KINASE_ST"/>
    <property type="match status" value="1"/>
</dbReference>
<feature type="active site" description="Proton acceptor" evidence="11">
    <location>
        <position position="230"/>
    </location>
</feature>
<keyword evidence="4 10" id="KW-0808">Transferase</keyword>
<evidence type="ECO:0000256" key="5">
    <source>
        <dbReference type="ARBA" id="ARBA00022741"/>
    </source>
</evidence>
<keyword evidence="16" id="KW-1185">Reference proteome</keyword>
<evidence type="ECO:0000256" key="6">
    <source>
        <dbReference type="ARBA" id="ARBA00022777"/>
    </source>
</evidence>
<evidence type="ECO:0000256" key="4">
    <source>
        <dbReference type="ARBA" id="ARBA00022679"/>
    </source>
</evidence>
<evidence type="ECO:0000256" key="7">
    <source>
        <dbReference type="ARBA" id="ARBA00022840"/>
    </source>
</evidence>
<evidence type="ECO:0000256" key="12">
    <source>
        <dbReference type="PIRSR" id="PIRSR037993-2"/>
    </source>
</evidence>
<dbReference type="Proteomes" id="UP000265100">
    <property type="component" value="Chromosome 15"/>
</dbReference>
<dbReference type="InterPro" id="IPR008271">
    <property type="entry name" value="Ser/Thr_kinase_AS"/>
</dbReference>
<dbReference type="Pfam" id="PF00069">
    <property type="entry name" value="Pkinase"/>
    <property type="match status" value="1"/>
</dbReference>
<evidence type="ECO:0000256" key="10">
    <source>
        <dbReference type="PIRNR" id="PIRNR037993"/>
    </source>
</evidence>
<comment type="similarity">
    <text evidence="1 10">Belongs to the protein kinase superfamily. CAMK Ser/Thr protein kinase family. PIM subfamily.</text>
</comment>
<keyword evidence="7 10" id="KW-0067">ATP-binding</keyword>
<evidence type="ECO:0000256" key="9">
    <source>
        <dbReference type="ARBA" id="ARBA00048679"/>
    </source>
</evidence>
<dbReference type="InterPro" id="IPR017348">
    <property type="entry name" value="PIM1/2/3"/>
</dbReference>
<evidence type="ECO:0000256" key="11">
    <source>
        <dbReference type="PIRSR" id="PIRSR037993-1"/>
    </source>
</evidence>
<dbReference type="InterPro" id="IPR000719">
    <property type="entry name" value="Prot_kinase_dom"/>
</dbReference>
<dbReference type="GO" id="GO:0043066">
    <property type="term" value="P:negative regulation of apoptotic process"/>
    <property type="evidence" value="ECO:0007669"/>
    <property type="project" value="UniProtKB-UniRule"/>
</dbReference>
<dbReference type="EC" id="2.7.11.1" evidence="10"/>
<dbReference type="PIRSF" id="PIRSF037993">
    <property type="entry name" value="STPK_Pim-1"/>
    <property type="match status" value="1"/>
</dbReference>
<feature type="binding site" evidence="12">
    <location>
        <position position="190"/>
    </location>
    <ligand>
        <name>ATP</name>
        <dbReference type="ChEBI" id="CHEBI:30616"/>
    </ligand>
</feature>
<keyword evidence="2 10" id="KW-0723">Serine/threonine-protein kinase</keyword>
<dbReference type="AlphaFoldDB" id="A0A3P8QJR4"/>
<evidence type="ECO:0000256" key="3">
    <source>
        <dbReference type="ARBA" id="ARBA00022553"/>
    </source>
</evidence>
<sequence length="355" mass="40356">MKRRRVAEQAGPSTSSDVVKGVKRKVVQDEEDTTKRAKRAKLLDHMSGDKEQASSSLDSGKDLNNKQVCAKNGKRKATGDDRESPKKKKRNVDQDKKSVADQKREFQARYVEEHQLGEGGCGAVFSGYRIEDRFPDESGKMLSVEVAIMVKLAGEAEGSVGISAPVSLLEWFDLGKELILVLERPVPAVDLQKYKAEYGRTLPEDKAKVILKQLVDAVKELEDKHIFHRDIKGENILIETGSDVPRVRIIDFGLSCFVKQRSLYRVFYGTPLHTPPEWYRRSCYRCGPTTVWQMGVVLYEALHARHFSTERFLAKKLSIKKRLSTECQNFLEACLTIAPEKRPTLEELQLHPWLR</sequence>
<dbReference type="SMART" id="SM00220">
    <property type="entry name" value="S_TKc"/>
    <property type="match status" value="1"/>
</dbReference>
<dbReference type="GeneTree" id="ENSGT00950000182996"/>
<dbReference type="GO" id="GO:0106310">
    <property type="term" value="F:protein serine kinase activity"/>
    <property type="evidence" value="ECO:0007669"/>
    <property type="project" value="UniProtKB-UniRule"/>
</dbReference>
<dbReference type="InterPro" id="IPR011009">
    <property type="entry name" value="Kinase-like_dom_sf"/>
</dbReference>
<feature type="compositionally biased region" description="Basic and acidic residues" evidence="13">
    <location>
        <begin position="41"/>
        <end position="52"/>
    </location>
</feature>
<name>A0A3P8QJR4_ASTCA</name>
<evidence type="ECO:0000313" key="16">
    <source>
        <dbReference type="Proteomes" id="UP000265100"/>
    </source>
</evidence>
<comment type="catalytic activity">
    <reaction evidence="9 10">
        <text>L-seryl-[protein] + ATP = O-phospho-L-seryl-[protein] + ADP + H(+)</text>
        <dbReference type="Rhea" id="RHEA:17989"/>
        <dbReference type="Rhea" id="RHEA-COMP:9863"/>
        <dbReference type="Rhea" id="RHEA-COMP:11604"/>
        <dbReference type="ChEBI" id="CHEBI:15378"/>
        <dbReference type="ChEBI" id="CHEBI:29999"/>
        <dbReference type="ChEBI" id="CHEBI:30616"/>
        <dbReference type="ChEBI" id="CHEBI:83421"/>
        <dbReference type="ChEBI" id="CHEBI:456216"/>
        <dbReference type="EC" id="2.7.11.1"/>
    </reaction>
</comment>
<evidence type="ECO:0000256" key="13">
    <source>
        <dbReference type="SAM" id="MobiDB-lite"/>
    </source>
</evidence>
<comment type="catalytic activity">
    <reaction evidence="8 10">
        <text>L-threonyl-[protein] + ATP = O-phospho-L-threonyl-[protein] + ADP + H(+)</text>
        <dbReference type="Rhea" id="RHEA:46608"/>
        <dbReference type="Rhea" id="RHEA-COMP:11060"/>
        <dbReference type="Rhea" id="RHEA-COMP:11605"/>
        <dbReference type="ChEBI" id="CHEBI:15378"/>
        <dbReference type="ChEBI" id="CHEBI:30013"/>
        <dbReference type="ChEBI" id="CHEBI:30616"/>
        <dbReference type="ChEBI" id="CHEBI:61977"/>
        <dbReference type="ChEBI" id="CHEBI:456216"/>
        <dbReference type="EC" id="2.7.11.1"/>
    </reaction>
</comment>
<feature type="compositionally biased region" description="Basic and acidic residues" evidence="13">
    <location>
        <begin position="91"/>
        <end position="101"/>
    </location>
</feature>
<dbReference type="PANTHER" id="PTHR22984">
    <property type="entry name" value="SERINE/THREONINE-PROTEIN KINASE PIM"/>
    <property type="match status" value="1"/>
</dbReference>
<dbReference type="GO" id="GO:0004674">
    <property type="term" value="F:protein serine/threonine kinase activity"/>
    <property type="evidence" value="ECO:0007669"/>
    <property type="project" value="UniProtKB-UniRule"/>
</dbReference>
<organism evidence="15 16">
    <name type="scientific">Astatotilapia calliptera</name>
    <name type="common">Eastern happy</name>
    <name type="synonym">Chromis callipterus</name>
    <dbReference type="NCBI Taxonomy" id="8154"/>
    <lineage>
        <taxon>Eukaryota</taxon>
        <taxon>Metazoa</taxon>
        <taxon>Chordata</taxon>
        <taxon>Craniata</taxon>
        <taxon>Vertebrata</taxon>
        <taxon>Euteleostomi</taxon>
        <taxon>Actinopterygii</taxon>
        <taxon>Neopterygii</taxon>
        <taxon>Teleostei</taxon>
        <taxon>Neoteleostei</taxon>
        <taxon>Acanthomorphata</taxon>
        <taxon>Ovalentaria</taxon>
        <taxon>Cichlomorphae</taxon>
        <taxon>Cichliformes</taxon>
        <taxon>Cichlidae</taxon>
        <taxon>African cichlids</taxon>
        <taxon>Pseudocrenilabrinae</taxon>
        <taxon>Haplochromini</taxon>
        <taxon>Astatotilapia</taxon>
    </lineage>
</organism>
<reference evidence="16" key="2">
    <citation type="submission" date="2023-03" db="EMBL/GenBank/DDBJ databases">
        <authorList>
            <consortium name="Wellcome Sanger Institute Data Sharing"/>
        </authorList>
    </citation>
    <scope>NUCLEOTIDE SEQUENCE [LARGE SCALE GENOMIC DNA]</scope>
</reference>
<feature type="region of interest" description="Disordered" evidence="13">
    <location>
        <begin position="1"/>
        <end position="101"/>
    </location>
</feature>
<accession>A0A3P8QJR4</accession>
<evidence type="ECO:0000256" key="1">
    <source>
        <dbReference type="ARBA" id="ARBA00005505"/>
    </source>
</evidence>
<evidence type="ECO:0000256" key="2">
    <source>
        <dbReference type="ARBA" id="ARBA00022527"/>
    </source>
</evidence>
<proteinExistence type="inferred from homology"/>
<evidence type="ECO:0000259" key="14">
    <source>
        <dbReference type="PROSITE" id="PS50011"/>
    </source>
</evidence>
<dbReference type="GO" id="GO:0005524">
    <property type="term" value="F:ATP binding"/>
    <property type="evidence" value="ECO:0007669"/>
    <property type="project" value="UniProtKB-UniRule"/>
</dbReference>
<dbReference type="SUPFAM" id="SSF56112">
    <property type="entry name" value="Protein kinase-like (PK-like)"/>
    <property type="match status" value="1"/>
</dbReference>
<dbReference type="InterPro" id="IPR051138">
    <property type="entry name" value="PIM_Ser/Thr_kinase"/>
</dbReference>
<feature type="binding site" evidence="12">
    <location>
        <begin position="116"/>
        <end position="124"/>
    </location>
    <ligand>
        <name>ATP</name>
        <dbReference type="ChEBI" id="CHEBI:30616"/>
    </ligand>
</feature>
<dbReference type="Ensembl" id="ENSACLT00000029984.2">
    <property type="protein sequence ID" value="ENSACLP00000029297.2"/>
    <property type="gene ID" value="ENSACLG00000019889.2"/>
</dbReference>
<keyword evidence="3" id="KW-0597">Phosphoprotein</keyword>
<dbReference type="Gene3D" id="1.10.510.10">
    <property type="entry name" value="Transferase(Phosphotransferase) domain 1"/>
    <property type="match status" value="1"/>
</dbReference>
<keyword evidence="5 10" id="KW-0547">Nucleotide-binding</keyword>
<evidence type="ECO:0000313" key="15">
    <source>
        <dbReference type="Ensembl" id="ENSACLP00000029297.2"/>
    </source>
</evidence>
<dbReference type="Gene3D" id="3.30.200.20">
    <property type="entry name" value="Phosphorylase Kinase, domain 1"/>
    <property type="match status" value="2"/>
</dbReference>
<evidence type="ECO:0000256" key="8">
    <source>
        <dbReference type="ARBA" id="ARBA00047899"/>
    </source>
</evidence>
<dbReference type="GO" id="GO:0007346">
    <property type="term" value="P:regulation of mitotic cell cycle"/>
    <property type="evidence" value="ECO:0007669"/>
    <property type="project" value="TreeGrafter"/>
</dbReference>
<reference evidence="15 16" key="1">
    <citation type="submission" date="2018-05" db="EMBL/GenBank/DDBJ databases">
        <authorList>
            <person name="Datahose"/>
        </authorList>
    </citation>
    <scope>NUCLEOTIDE SEQUENCE</scope>
</reference>
<reference evidence="15" key="3">
    <citation type="submission" date="2025-08" db="UniProtKB">
        <authorList>
            <consortium name="Ensembl"/>
        </authorList>
    </citation>
    <scope>IDENTIFICATION</scope>
</reference>
<dbReference type="GO" id="GO:0005737">
    <property type="term" value="C:cytoplasm"/>
    <property type="evidence" value="ECO:0007669"/>
    <property type="project" value="UniProtKB-UniRule"/>
</dbReference>
<reference evidence="15" key="4">
    <citation type="submission" date="2025-09" db="UniProtKB">
        <authorList>
            <consortium name="Ensembl"/>
        </authorList>
    </citation>
    <scope>IDENTIFICATION</scope>
</reference>